<accession>A0A8J2NN95</accession>
<dbReference type="Proteomes" id="UP000693738">
    <property type="component" value="Unassembled WGS sequence"/>
</dbReference>
<evidence type="ECO:0000313" key="3">
    <source>
        <dbReference type="EMBL" id="CAG7564414.1"/>
    </source>
</evidence>
<feature type="chain" id="PRO_5035233233" evidence="2">
    <location>
        <begin position="21"/>
        <end position="290"/>
    </location>
</feature>
<dbReference type="AlphaFoldDB" id="A0A8J2NN95"/>
<evidence type="ECO:0000313" key="4">
    <source>
        <dbReference type="Proteomes" id="UP000693738"/>
    </source>
</evidence>
<dbReference type="EMBL" id="CAJSTJ010000166">
    <property type="protein sequence ID" value="CAG7564414.1"/>
    <property type="molecule type" value="Genomic_DNA"/>
</dbReference>
<sequence length="290" mass="30328">MRSSSLARFGVGLLLGSVHASPCKPQSSRTDNALTTTTTATGAATSSSWAADVSSSTILFSVETPVSSTILEPGVTETETATTAADTTTTLDVEYTTTTELTENSEATTSALPTTTTSEVTTSTDTTTTTSEASWPLETFALVSSPTSGPLMGMPDPNWFTYFGPVNPGYAPMALTIEPGTNRLQAAEGLYVCTFWEQFESPGGVITCDIESSGVKYIECTQANNGELSCRGEAVQCTDGLGGLSCSSNGDYVTQFLVQQQGLGYQLFPGYGSSDEYSGVTLKAVQPQTQ</sequence>
<name>A0A8J2NN95_FUSEQ</name>
<feature type="region of interest" description="Disordered" evidence="1">
    <location>
        <begin position="97"/>
        <end position="131"/>
    </location>
</feature>
<protein>
    <submittedName>
        <fullName evidence="3">Uncharacterized protein</fullName>
    </submittedName>
</protein>
<evidence type="ECO:0000256" key="1">
    <source>
        <dbReference type="SAM" id="MobiDB-lite"/>
    </source>
</evidence>
<proteinExistence type="predicted"/>
<organism evidence="3 4">
    <name type="scientific">Fusarium equiseti</name>
    <name type="common">Fusarium scirpi</name>
    <dbReference type="NCBI Taxonomy" id="61235"/>
    <lineage>
        <taxon>Eukaryota</taxon>
        <taxon>Fungi</taxon>
        <taxon>Dikarya</taxon>
        <taxon>Ascomycota</taxon>
        <taxon>Pezizomycotina</taxon>
        <taxon>Sordariomycetes</taxon>
        <taxon>Hypocreomycetidae</taxon>
        <taxon>Hypocreales</taxon>
        <taxon>Nectriaceae</taxon>
        <taxon>Fusarium</taxon>
        <taxon>Fusarium incarnatum-equiseti species complex</taxon>
    </lineage>
</organism>
<gene>
    <name evidence="3" type="ORF">FEQUK3_LOCUS10174</name>
</gene>
<reference evidence="3" key="1">
    <citation type="submission" date="2021-05" db="EMBL/GenBank/DDBJ databases">
        <authorList>
            <person name="Khan N."/>
        </authorList>
    </citation>
    <scope>NUCLEOTIDE SEQUENCE</scope>
</reference>
<evidence type="ECO:0000256" key="2">
    <source>
        <dbReference type="SAM" id="SignalP"/>
    </source>
</evidence>
<feature type="signal peptide" evidence="2">
    <location>
        <begin position="1"/>
        <end position="20"/>
    </location>
</feature>
<keyword evidence="2" id="KW-0732">Signal</keyword>
<comment type="caution">
    <text evidence="3">The sequence shown here is derived from an EMBL/GenBank/DDBJ whole genome shotgun (WGS) entry which is preliminary data.</text>
</comment>